<proteinExistence type="predicted"/>
<gene>
    <name evidence="2" type="ORF">J1N35_025929</name>
</gene>
<protein>
    <submittedName>
        <fullName evidence="2">Uncharacterized protein</fullName>
    </submittedName>
</protein>
<accession>A0A9D3V795</accession>
<keyword evidence="1" id="KW-0812">Transmembrane</keyword>
<dbReference type="AlphaFoldDB" id="A0A9D3V795"/>
<evidence type="ECO:0000313" key="2">
    <source>
        <dbReference type="EMBL" id="KAH1073601.1"/>
    </source>
</evidence>
<keyword evidence="1" id="KW-0472">Membrane</keyword>
<dbReference type="Proteomes" id="UP000828251">
    <property type="component" value="Unassembled WGS sequence"/>
</dbReference>
<evidence type="ECO:0000313" key="3">
    <source>
        <dbReference type="Proteomes" id="UP000828251"/>
    </source>
</evidence>
<comment type="caution">
    <text evidence="2">The sequence shown here is derived from an EMBL/GenBank/DDBJ whole genome shotgun (WGS) entry which is preliminary data.</text>
</comment>
<organism evidence="2 3">
    <name type="scientific">Gossypium stocksii</name>
    <dbReference type="NCBI Taxonomy" id="47602"/>
    <lineage>
        <taxon>Eukaryota</taxon>
        <taxon>Viridiplantae</taxon>
        <taxon>Streptophyta</taxon>
        <taxon>Embryophyta</taxon>
        <taxon>Tracheophyta</taxon>
        <taxon>Spermatophyta</taxon>
        <taxon>Magnoliopsida</taxon>
        <taxon>eudicotyledons</taxon>
        <taxon>Gunneridae</taxon>
        <taxon>Pentapetalae</taxon>
        <taxon>rosids</taxon>
        <taxon>malvids</taxon>
        <taxon>Malvales</taxon>
        <taxon>Malvaceae</taxon>
        <taxon>Malvoideae</taxon>
        <taxon>Gossypium</taxon>
    </lineage>
</organism>
<keyword evidence="1" id="KW-1133">Transmembrane helix</keyword>
<evidence type="ECO:0000256" key="1">
    <source>
        <dbReference type="SAM" id="Phobius"/>
    </source>
</evidence>
<reference evidence="2 3" key="1">
    <citation type="journal article" date="2021" name="Plant Biotechnol. J.">
        <title>Multi-omics assisted identification of the key and species-specific regulatory components of drought-tolerant mechanisms in Gossypium stocksii.</title>
        <authorList>
            <person name="Yu D."/>
            <person name="Ke L."/>
            <person name="Zhang D."/>
            <person name="Wu Y."/>
            <person name="Sun Y."/>
            <person name="Mei J."/>
            <person name="Sun J."/>
            <person name="Sun Y."/>
        </authorList>
    </citation>
    <scope>NUCLEOTIDE SEQUENCE [LARGE SCALE GENOMIC DNA]</scope>
    <source>
        <strain evidence="3">cv. E1</strain>
        <tissue evidence="2">Leaf</tissue>
    </source>
</reference>
<name>A0A9D3V795_9ROSI</name>
<feature type="transmembrane region" description="Helical" evidence="1">
    <location>
        <begin position="43"/>
        <end position="62"/>
    </location>
</feature>
<dbReference type="EMBL" id="JAIQCV010000008">
    <property type="protein sequence ID" value="KAH1073601.1"/>
    <property type="molecule type" value="Genomic_DNA"/>
</dbReference>
<keyword evidence="3" id="KW-1185">Reference proteome</keyword>
<sequence length="84" mass="9551">MNRDNIVEWSIVFETKNSPISPYTTRPKVDLKYLLSNAASKQIATVAFLSIYLCLLSLSEIVQAAQQKRQYCSLLPMVKTQDII</sequence>
<dbReference type="OrthoDB" id="10387160at2759"/>